<keyword evidence="2" id="KW-0808">Transferase</keyword>
<dbReference type="Proteomes" id="UP000239485">
    <property type="component" value="Unassembled WGS sequence"/>
</dbReference>
<dbReference type="InterPro" id="IPR036388">
    <property type="entry name" value="WH-like_DNA-bd_sf"/>
</dbReference>
<dbReference type="Gene3D" id="3.30.420.40">
    <property type="match status" value="2"/>
</dbReference>
<dbReference type="GO" id="GO:0016301">
    <property type="term" value="F:kinase activity"/>
    <property type="evidence" value="ECO:0007669"/>
    <property type="project" value="UniProtKB-KW"/>
</dbReference>
<comment type="caution">
    <text evidence="2">The sequence shown here is derived from an EMBL/GenBank/DDBJ whole genome shotgun (WGS) entry which is preliminary data.</text>
</comment>
<dbReference type="InterPro" id="IPR043129">
    <property type="entry name" value="ATPase_NBD"/>
</dbReference>
<name>A0A2S6IPI8_9ACTN</name>
<dbReference type="EMBL" id="PTJD01000005">
    <property type="protein sequence ID" value="PPK96091.1"/>
    <property type="molecule type" value="Genomic_DNA"/>
</dbReference>
<dbReference type="SUPFAM" id="SSF53067">
    <property type="entry name" value="Actin-like ATPase domain"/>
    <property type="match status" value="2"/>
</dbReference>
<comment type="similarity">
    <text evidence="1">Belongs to the ROK (NagC/XylR) family.</text>
</comment>
<gene>
    <name evidence="2" type="ORF">CLV92_105193</name>
</gene>
<evidence type="ECO:0000313" key="2">
    <source>
        <dbReference type="EMBL" id="PPK96091.1"/>
    </source>
</evidence>
<dbReference type="RefSeq" id="WP_104432463.1">
    <property type="nucleotide sequence ID" value="NZ_PTJD01000005.1"/>
</dbReference>
<dbReference type="OrthoDB" id="5174513at2"/>
<protein>
    <submittedName>
        <fullName evidence="2">Putative NBD/HSP70 family sugar kinase</fullName>
    </submittedName>
</protein>
<dbReference type="Gene3D" id="1.10.10.10">
    <property type="entry name" value="Winged helix-like DNA-binding domain superfamily/Winged helix DNA-binding domain"/>
    <property type="match status" value="1"/>
</dbReference>
<dbReference type="InterPro" id="IPR000600">
    <property type="entry name" value="ROK"/>
</dbReference>
<dbReference type="Pfam" id="PF00480">
    <property type="entry name" value="ROK"/>
    <property type="match status" value="1"/>
</dbReference>
<dbReference type="PANTHER" id="PTHR18964">
    <property type="entry name" value="ROK (REPRESSOR, ORF, KINASE) FAMILY"/>
    <property type="match status" value="1"/>
</dbReference>
<accession>A0A2S6IPI8</accession>
<proteinExistence type="inferred from homology"/>
<organism evidence="2 3">
    <name type="scientific">Kineococcus xinjiangensis</name>
    <dbReference type="NCBI Taxonomy" id="512762"/>
    <lineage>
        <taxon>Bacteria</taxon>
        <taxon>Bacillati</taxon>
        <taxon>Actinomycetota</taxon>
        <taxon>Actinomycetes</taxon>
        <taxon>Kineosporiales</taxon>
        <taxon>Kineosporiaceae</taxon>
        <taxon>Kineococcus</taxon>
    </lineage>
</organism>
<keyword evidence="3" id="KW-1185">Reference proteome</keyword>
<evidence type="ECO:0000313" key="3">
    <source>
        <dbReference type="Proteomes" id="UP000239485"/>
    </source>
</evidence>
<dbReference type="AlphaFoldDB" id="A0A2S6IPI8"/>
<sequence>MVGRQPLGRGQDDVRRHNLAAVLGLVHEQGSSTRADLTRALGLNRSTVGDLVGSLVEAGLLVEEKPAEVPGRVGRPSLVVQPRPGAVSVIAAFVDVHELDVARVGLGGHVLGRRREPLAGGASPLAAAQQVATVAEDLLADPGAPQAAGAVLAGVGLAVPGTVHAGAGTIAAAPNLGWHDVPFRALTADVVAARFGADVAVHVANDADLGLLGEIRRGAAVGRTDVVYLCGTYGLGGGVLSGGHPVTGRRGYAGEVGHISVDPSGRACRCGSRGCWESEALAAAWADPLELDADAPDIAEQVLRRLEAGGVAARRTRDKLSRAFARGLANVVNVFDPQSVLLGRGLWRDLWPALSDDVLPWVDRLVMPAMREGLEVRTAGLGADSTVWGAAELAFTELLADPLGRPSSGVAV</sequence>
<reference evidence="2 3" key="1">
    <citation type="submission" date="2018-02" db="EMBL/GenBank/DDBJ databases">
        <title>Genomic Encyclopedia of Archaeal and Bacterial Type Strains, Phase II (KMG-II): from individual species to whole genera.</title>
        <authorList>
            <person name="Goeker M."/>
        </authorList>
    </citation>
    <scope>NUCLEOTIDE SEQUENCE [LARGE SCALE GENOMIC DNA]</scope>
    <source>
        <strain evidence="2 3">DSM 22857</strain>
    </source>
</reference>
<dbReference type="SUPFAM" id="SSF46785">
    <property type="entry name" value="Winged helix' DNA-binding domain"/>
    <property type="match status" value="1"/>
</dbReference>
<keyword evidence="2" id="KW-0418">Kinase</keyword>
<dbReference type="InterPro" id="IPR036390">
    <property type="entry name" value="WH_DNA-bd_sf"/>
</dbReference>
<dbReference type="PANTHER" id="PTHR18964:SF149">
    <property type="entry name" value="BIFUNCTIONAL UDP-N-ACETYLGLUCOSAMINE 2-EPIMERASE_N-ACETYLMANNOSAMINE KINASE"/>
    <property type="match status" value="1"/>
</dbReference>
<evidence type="ECO:0000256" key="1">
    <source>
        <dbReference type="ARBA" id="ARBA00006479"/>
    </source>
</evidence>